<evidence type="ECO:0000256" key="1">
    <source>
        <dbReference type="SAM" id="MobiDB-lite"/>
    </source>
</evidence>
<dbReference type="AlphaFoldDB" id="A0AAV4NK80"/>
<feature type="compositionally biased region" description="Basic residues" evidence="1">
    <location>
        <begin position="30"/>
        <end position="44"/>
    </location>
</feature>
<evidence type="ECO:0000313" key="2">
    <source>
        <dbReference type="EMBL" id="GIX85093.1"/>
    </source>
</evidence>
<feature type="region of interest" description="Disordered" evidence="1">
    <location>
        <begin position="29"/>
        <end position="50"/>
    </location>
</feature>
<keyword evidence="3" id="KW-1185">Reference proteome</keyword>
<comment type="caution">
    <text evidence="2">The sequence shown here is derived from an EMBL/GenBank/DDBJ whole genome shotgun (WGS) entry which is preliminary data.</text>
</comment>
<dbReference type="EMBL" id="BPLQ01001757">
    <property type="protein sequence ID" value="GIX85093.1"/>
    <property type="molecule type" value="Genomic_DNA"/>
</dbReference>
<organism evidence="2 3">
    <name type="scientific">Caerostris darwini</name>
    <dbReference type="NCBI Taxonomy" id="1538125"/>
    <lineage>
        <taxon>Eukaryota</taxon>
        <taxon>Metazoa</taxon>
        <taxon>Ecdysozoa</taxon>
        <taxon>Arthropoda</taxon>
        <taxon>Chelicerata</taxon>
        <taxon>Arachnida</taxon>
        <taxon>Araneae</taxon>
        <taxon>Araneomorphae</taxon>
        <taxon>Entelegynae</taxon>
        <taxon>Araneoidea</taxon>
        <taxon>Araneidae</taxon>
        <taxon>Caerostris</taxon>
    </lineage>
</organism>
<evidence type="ECO:0000313" key="3">
    <source>
        <dbReference type="Proteomes" id="UP001054837"/>
    </source>
</evidence>
<gene>
    <name evidence="2" type="ORF">CDAR_93991</name>
</gene>
<reference evidence="2 3" key="1">
    <citation type="submission" date="2021-06" db="EMBL/GenBank/DDBJ databases">
        <title>Caerostris darwini draft genome.</title>
        <authorList>
            <person name="Kono N."/>
            <person name="Arakawa K."/>
        </authorList>
    </citation>
    <scope>NUCLEOTIDE SEQUENCE [LARGE SCALE GENOMIC DNA]</scope>
</reference>
<accession>A0AAV4NK80</accession>
<name>A0AAV4NK80_9ARAC</name>
<dbReference type="Proteomes" id="UP001054837">
    <property type="component" value="Unassembled WGS sequence"/>
</dbReference>
<proteinExistence type="predicted"/>
<protein>
    <submittedName>
        <fullName evidence="2">Uncharacterized protein</fullName>
    </submittedName>
</protein>
<sequence>MWKTVAKLSLSHYPTPHARVHLHGVMVVKQSKKVHHREKNRGREKKPEDLQEMPLFQVIFTSAALSEPVDAEYKCSGCARVTYSSHEPRADSPLR</sequence>